<protein>
    <submittedName>
        <fullName evidence="1">Uncharacterized protein</fullName>
    </submittedName>
</protein>
<organism evidence="1">
    <name type="scientific">Anguilla anguilla</name>
    <name type="common">European freshwater eel</name>
    <name type="synonym">Muraena anguilla</name>
    <dbReference type="NCBI Taxonomy" id="7936"/>
    <lineage>
        <taxon>Eukaryota</taxon>
        <taxon>Metazoa</taxon>
        <taxon>Chordata</taxon>
        <taxon>Craniata</taxon>
        <taxon>Vertebrata</taxon>
        <taxon>Euteleostomi</taxon>
        <taxon>Actinopterygii</taxon>
        <taxon>Neopterygii</taxon>
        <taxon>Teleostei</taxon>
        <taxon>Anguilliformes</taxon>
        <taxon>Anguillidae</taxon>
        <taxon>Anguilla</taxon>
    </lineage>
</organism>
<dbReference type="EMBL" id="GBXM01098860">
    <property type="protein sequence ID" value="JAH09717.1"/>
    <property type="molecule type" value="Transcribed_RNA"/>
</dbReference>
<reference evidence="1" key="2">
    <citation type="journal article" date="2015" name="Fish Shellfish Immunol.">
        <title>Early steps in the European eel (Anguilla anguilla)-Vibrio vulnificus interaction in the gills: Role of the RtxA13 toxin.</title>
        <authorList>
            <person name="Callol A."/>
            <person name="Pajuelo D."/>
            <person name="Ebbesson L."/>
            <person name="Teles M."/>
            <person name="MacKenzie S."/>
            <person name="Amaro C."/>
        </authorList>
    </citation>
    <scope>NUCLEOTIDE SEQUENCE</scope>
</reference>
<sequence length="20" mass="2372">MKWCHNSGFAAECEPQYKNK</sequence>
<evidence type="ECO:0000313" key="1">
    <source>
        <dbReference type="EMBL" id="JAH09717.1"/>
    </source>
</evidence>
<reference evidence="1" key="1">
    <citation type="submission" date="2014-11" db="EMBL/GenBank/DDBJ databases">
        <authorList>
            <person name="Amaro Gonzalez C."/>
        </authorList>
    </citation>
    <scope>NUCLEOTIDE SEQUENCE</scope>
</reference>
<dbReference type="AlphaFoldDB" id="A0A0E9PZK0"/>
<accession>A0A0E9PZK0</accession>
<proteinExistence type="predicted"/>
<name>A0A0E9PZK0_ANGAN</name>